<reference evidence="2 3" key="1">
    <citation type="submission" date="2024-02" db="EMBL/GenBank/DDBJ databases">
        <authorList>
            <person name="Daric V."/>
            <person name="Darras S."/>
        </authorList>
    </citation>
    <scope>NUCLEOTIDE SEQUENCE [LARGE SCALE GENOMIC DNA]</scope>
</reference>
<dbReference type="Proteomes" id="UP001642483">
    <property type="component" value="Unassembled WGS sequence"/>
</dbReference>
<accession>A0ABP0FS76</accession>
<evidence type="ECO:0000313" key="2">
    <source>
        <dbReference type="EMBL" id="CAK8681420.1"/>
    </source>
</evidence>
<evidence type="ECO:0000256" key="1">
    <source>
        <dbReference type="SAM" id="MobiDB-lite"/>
    </source>
</evidence>
<feature type="region of interest" description="Disordered" evidence="1">
    <location>
        <begin position="1"/>
        <end position="44"/>
    </location>
</feature>
<gene>
    <name evidence="2" type="ORF">CVLEPA_LOCUS11622</name>
</gene>
<proteinExistence type="predicted"/>
<comment type="caution">
    <text evidence="2">The sequence shown here is derived from an EMBL/GenBank/DDBJ whole genome shotgun (WGS) entry which is preliminary data.</text>
</comment>
<evidence type="ECO:0000313" key="3">
    <source>
        <dbReference type="Proteomes" id="UP001642483"/>
    </source>
</evidence>
<organism evidence="2 3">
    <name type="scientific">Clavelina lepadiformis</name>
    <name type="common">Light-bulb sea squirt</name>
    <name type="synonym">Ascidia lepadiformis</name>
    <dbReference type="NCBI Taxonomy" id="159417"/>
    <lineage>
        <taxon>Eukaryota</taxon>
        <taxon>Metazoa</taxon>
        <taxon>Chordata</taxon>
        <taxon>Tunicata</taxon>
        <taxon>Ascidiacea</taxon>
        <taxon>Aplousobranchia</taxon>
        <taxon>Clavelinidae</taxon>
        <taxon>Clavelina</taxon>
    </lineage>
</organism>
<feature type="compositionally biased region" description="Polar residues" evidence="1">
    <location>
        <begin position="29"/>
        <end position="44"/>
    </location>
</feature>
<sequence length="125" mass="14074">MDGRYPQPISPAFNSSASCNHRSKEPRNDANNSTPNVQKSCASSSTNTVSNFFQWHTGRNVDQRLQNELSLMEEKFLANTRSSHLAQRAPGFEINQRRNREKNKRVACSAQIQSLPSHSVIIKST</sequence>
<protein>
    <submittedName>
        <fullName evidence="2">Uncharacterized protein</fullName>
    </submittedName>
</protein>
<keyword evidence="3" id="KW-1185">Reference proteome</keyword>
<name>A0ABP0FS76_CLALP</name>
<dbReference type="PROSITE" id="PS51257">
    <property type="entry name" value="PROKAR_LIPOPROTEIN"/>
    <property type="match status" value="1"/>
</dbReference>
<dbReference type="EMBL" id="CAWYQH010000079">
    <property type="protein sequence ID" value="CAK8681420.1"/>
    <property type="molecule type" value="Genomic_DNA"/>
</dbReference>